<dbReference type="InterPro" id="IPR003593">
    <property type="entry name" value="AAA+_ATPase"/>
</dbReference>
<sequence length="286" mass="31561">MAQSIDDHDTDAVNSPETTEDSETDIVVSAEDLSLAYPSSDDIVVACDDLRIPRGQITALIGPNGSGKSTLLKALSNHLQPHSGTVSLEGRTVQEYDRKEFARKLSRLSQENDSPGDITVEDLVLHGRYPYRGFFDGVSEEDEDAVERAIELAGVEHLRESSVQDLSGGQKQLVWTAVVLAQETDVLLLDEPTTFLDLKHQLQVMETIHRLNEQRAITIVVVLHDIEQAAHNADHLFALKDGAIEARGEPADVVTEGFLKDIFEIEADVQSEPSLRIHPQRPAQDE</sequence>
<dbReference type="GO" id="GO:0016887">
    <property type="term" value="F:ATP hydrolysis activity"/>
    <property type="evidence" value="ECO:0007669"/>
    <property type="project" value="InterPro"/>
</dbReference>
<dbReference type="GO" id="GO:0005524">
    <property type="term" value="F:ATP binding"/>
    <property type="evidence" value="ECO:0007669"/>
    <property type="project" value="UniProtKB-KW"/>
</dbReference>
<evidence type="ECO:0000256" key="12">
    <source>
        <dbReference type="ARBA" id="ARBA00066387"/>
    </source>
</evidence>
<dbReference type="OrthoDB" id="24644at2157"/>
<accession>A0A4C2EVG4</accession>
<evidence type="ECO:0000256" key="6">
    <source>
        <dbReference type="ARBA" id="ARBA00023004"/>
    </source>
</evidence>
<keyword evidence="3" id="KW-1003">Cell membrane</keyword>
<feature type="domain" description="ABC transporter" evidence="16">
    <location>
        <begin position="28"/>
        <end position="266"/>
    </location>
</feature>
<dbReference type="GO" id="GO:0006811">
    <property type="term" value="P:monoatomic ion transport"/>
    <property type="evidence" value="ECO:0007669"/>
    <property type="project" value="UniProtKB-KW"/>
</dbReference>
<evidence type="ECO:0000256" key="5">
    <source>
        <dbReference type="ARBA" id="ARBA00022840"/>
    </source>
</evidence>
<evidence type="ECO:0000256" key="7">
    <source>
        <dbReference type="ARBA" id="ARBA00023065"/>
    </source>
</evidence>
<keyword evidence="5 17" id="KW-0067">ATP-binding</keyword>
<evidence type="ECO:0000313" key="17">
    <source>
        <dbReference type="EMBL" id="GCF16209.1"/>
    </source>
</evidence>
<dbReference type="PANTHER" id="PTHR42771:SF2">
    <property type="entry name" value="IRON(3+)-HYDROXAMATE IMPORT ATP-BINDING PROTEIN FHUC"/>
    <property type="match status" value="1"/>
</dbReference>
<dbReference type="EMBL" id="BIXZ01000020">
    <property type="protein sequence ID" value="GCF16209.1"/>
    <property type="molecule type" value="Genomic_DNA"/>
</dbReference>
<comment type="subcellular location">
    <subcellularLocation>
        <location evidence="1">Cell membrane</location>
        <topology evidence="1">Peripheral membrane protein</topology>
    </subcellularLocation>
</comment>
<keyword evidence="8" id="KW-0472">Membrane</keyword>
<keyword evidence="7" id="KW-0406">Ion transport</keyword>
<evidence type="ECO:0000256" key="10">
    <source>
        <dbReference type="ARBA" id="ARBA00058960"/>
    </source>
</evidence>
<name>A0A4C2EVG4_9EURY</name>
<dbReference type="FunFam" id="3.40.50.300:FF:000134">
    <property type="entry name" value="Iron-enterobactin ABC transporter ATP-binding protein"/>
    <property type="match status" value="1"/>
</dbReference>
<evidence type="ECO:0000256" key="11">
    <source>
        <dbReference type="ARBA" id="ARBA00064420"/>
    </source>
</evidence>
<gene>
    <name evidence="17" type="ORF">Harman_41440</name>
</gene>
<dbReference type="InterPro" id="IPR003439">
    <property type="entry name" value="ABC_transporter-like_ATP-bd"/>
</dbReference>
<reference evidence="17 18" key="1">
    <citation type="submission" date="2019-02" db="EMBL/GenBank/DDBJ databases">
        <title>Haloarcula mannanilyticum sp. nov., a mannan degrading haloarchaeon isolated from commercial salt.</title>
        <authorList>
            <person name="Enomoto S."/>
            <person name="Shimane Y."/>
            <person name="Kamekura M."/>
            <person name="Ito T."/>
            <person name="Moriya O."/>
            <person name="Ihara K."/>
            <person name="Takahashi-Ando N."/>
            <person name="Fukushima Y."/>
            <person name="Yoshida Y."/>
            <person name="Usama R."/>
            <person name="Takai K."/>
            <person name="Minegishi H."/>
        </authorList>
    </citation>
    <scope>NUCLEOTIDE SEQUENCE [LARGE SCALE GENOMIC DNA]</scope>
    <source>
        <strain evidence="17 18">MD130-1</strain>
    </source>
</reference>
<protein>
    <recommendedName>
        <fullName evidence="13">Cobalamin import ATP-binding protein BtuD</fullName>
        <ecNumber evidence="12">7.6.2.8</ecNumber>
    </recommendedName>
    <alternativeName>
        <fullName evidence="14">Vitamin B12-transporting ATPase</fullName>
    </alternativeName>
</protein>
<evidence type="ECO:0000256" key="13">
    <source>
        <dbReference type="ARBA" id="ARBA00073649"/>
    </source>
</evidence>
<evidence type="ECO:0000259" key="16">
    <source>
        <dbReference type="PROSITE" id="PS50893"/>
    </source>
</evidence>
<proteinExistence type="predicted"/>
<feature type="compositionally biased region" description="Basic and acidic residues" evidence="15">
    <location>
        <begin position="1"/>
        <end position="11"/>
    </location>
</feature>
<evidence type="ECO:0000256" key="14">
    <source>
        <dbReference type="ARBA" id="ARBA00077139"/>
    </source>
</evidence>
<comment type="function">
    <text evidence="10">Required for corrinoid utilization. Probably part of the ABC transporter complex BtuCDF involved in cobalamin (vitamin B12) import. Probably responsible for energy coupling to the transport system.</text>
</comment>
<keyword evidence="18" id="KW-1185">Reference proteome</keyword>
<feature type="region of interest" description="Disordered" evidence="15">
    <location>
        <begin position="1"/>
        <end position="24"/>
    </location>
</feature>
<dbReference type="PANTHER" id="PTHR42771">
    <property type="entry name" value="IRON(3+)-HYDROXAMATE IMPORT ATP-BINDING PROTEIN FHUC"/>
    <property type="match status" value="1"/>
</dbReference>
<dbReference type="InterPro" id="IPR027417">
    <property type="entry name" value="P-loop_NTPase"/>
</dbReference>
<dbReference type="Gene3D" id="3.40.50.300">
    <property type="entry name" value="P-loop containing nucleotide triphosphate hydrolases"/>
    <property type="match status" value="1"/>
</dbReference>
<dbReference type="Proteomes" id="UP000304382">
    <property type="component" value="Unassembled WGS sequence"/>
</dbReference>
<comment type="subunit">
    <text evidence="11">The complex is composed of two ATP-binding proteins (BtuD), two transmembrane proteins (BtuC) and a solute-binding protein (BtuF).</text>
</comment>
<keyword evidence="4" id="KW-0547">Nucleotide-binding</keyword>
<keyword evidence="2" id="KW-0813">Transport</keyword>
<dbReference type="EC" id="7.6.2.8" evidence="12"/>
<dbReference type="CDD" id="cd03214">
    <property type="entry name" value="ABC_Iron-Siderophores_B12_Hemin"/>
    <property type="match status" value="1"/>
</dbReference>
<dbReference type="GO" id="GO:0015420">
    <property type="term" value="F:ABC-type vitamin B12 transporter activity"/>
    <property type="evidence" value="ECO:0007669"/>
    <property type="project" value="UniProtKB-EC"/>
</dbReference>
<dbReference type="InterPro" id="IPR051535">
    <property type="entry name" value="Siderophore_ABC-ATPase"/>
</dbReference>
<comment type="caution">
    <text evidence="17">The sequence shown here is derived from an EMBL/GenBank/DDBJ whole genome shotgun (WGS) entry which is preliminary data.</text>
</comment>
<dbReference type="AlphaFoldDB" id="A0A4C2EVG4"/>
<evidence type="ECO:0000313" key="18">
    <source>
        <dbReference type="Proteomes" id="UP000304382"/>
    </source>
</evidence>
<dbReference type="Pfam" id="PF00005">
    <property type="entry name" value="ABC_tran"/>
    <property type="match status" value="1"/>
</dbReference>
<evidence type="ECO:0000256" key="9">
    <source>
        <dbReference type="ARBA" id="ARBA00050590"/>
    </source>
</evidence>
<dbReference type="RefSeq" id="WP_137685577.1">
    <property type="nucleotide sequence ID" value="NZ_BIXZ01000020.1"/>
</dbReference>
<dbReference type="SUPFAM" id="SSF52540">
    <property type="entry name" value="P-loop containing nucleoside triphosphate hydrolases"/>
    <property type="match status" value="1"/>
</dbReference>
<organism evidence="17 18">
    <name type="scientific">Haloarcula mannanilytica</name>
    <dbReference type="NCBI Taxonomy" id="2509225"/>
    <lineage>
        <taxon>Archaea</taxon>
        <taxon>Methanobacteriati</taxon>
        <taxon>Methanobacteriota</taxon>
        <taxon>Stenosarchaea group</taxon>
        <taxon>Halobacteria</taxon>
        <taxon>Halobacteriales</taxon>
        <taxon>Haloarculaceae</taxon>
        <taxon>Haloarcula</taxon>
    </lineage>
</organism>
<evidence type="ECO:0000256" key="3">
    <source>
        <dbReference type="ARBA" id="ARBA00022475"/>
    </source>
</evidence>
<comment type="catalytic activity">
    <reaction evidence="9">
        <text>an R-cob(III)alamin(out) + ATP + H2O = an R-cob(III)alamin(in) + ADP + phosphate + H(+)</text>
        <dbReference type="Rhea" id="RHEA:17873"/>
        <dbReference type="ChEBI" id="CHEBI:15377"/>
        <dbReference type="ChEBI" id="CHEBI:15378"/>
        <dbReference type="ChEBI" id="CHEBI:30616"/>
        <dbReference type="ChEBI" id="CHEBI:43474"/>
        <dbReference type="ChEBI" id="CHEBI:140785"/>
        <dbReference type="ChEBI" id="CHEBI:456216"/>
        <dbReference type="EC" id="7.6.2.8"/>
    </reaction>
</comment>
<evidence type="ECO:0000256" key="8">
    <source>
        <dbReference type="ARBA" id="ARBA00023136"/>
    </source>
</evidence>
<keyword evidence="6" id="KW-0408">Iron</keyword>
<dbReference type="GO" id="GO:0005886">
    <property type="term" value="C:plasma membrane"/>
    <property type="evidence" value="ECO:0007669"/>
    <property type="project" value="UniProtKB-SubCell"/>
</dbReference>
<evidence type="ECO:0000256" key="1">
    <source>
        <dbReference type="ARBA" id="ARBA00004202"/>
    </source>
</evidence>
<evidence type="ECO:0000256" key="4">
    <source>
        <dbReference type="ARBA" id="ARBA00022741"/>
    </source>
</evidence>
<dbReference type="PROSITE" id="PS50893">
    <property type="entry name" value="ABC_TRANSPORTER_2"/>
    <property type="match status" value="1"/>
</dbReference>
<dbReference type="SMART" id="SM00382">
    <property type="entry name" value="AAA"/>
    <property type="match status" value="1"/>
</dbReference>
<evidence type="ECO:0000256" key="2">
    <source>
        <dbReference type="ARBA" id="ARBA00022448"/>
    </source>
</evidence>
<evidence type="ECO:0000256" key="15">
    <source>
        <dbReference type="SAM" id="MobiDB-lite"/>
    </source>
</evidence>